<evidence type="ECO:0000313" key="1">
    <source>
        <dbReference type="EMBL" id="KAK4786102.1"/>
    </source>
</evidence>
<comment type="caution">
    <text evidence="1">The sequence shown here is derived from an EMBL/GenBank/DDBJ whole genome shotgun (WGS) entry which is preliminary data.</text>
</comment>
<reference evidence="1 2" key="1">
    <citation type="journal article" date="2023" name="Hortic Res">
        <title>Pangenome of water caltrop reveals structural variations and asymmetric subgenome divergence after allopolyploidization.</title>
        <authorList>
            <person name="Zhang X."/>
            <person name="Chen Y."/>
            <person name="Wang L."/>
            <person name="Yuan Y."/>
            <person name="Fang M."/>
            <person name="Shi L."/>
            <person name="Lu R."/>
            <person name="Comes H.P."/>
            <person name="Ma Y."/>
            <person name="Chen Y."/>
            <person name="Huang G."/>
            <person name="Zhou Y."/>
            <person name="Zheng Z."/>
            <person name="Qiu Y."/>
        </authorList>
    </citation>
    <scope>NUCLEOTIDE SEQUENCE [LARGE SCALE GENOMIC DNA]</scope>
    <source>
        <tissue evidence="1">Mature leaves and different stages of flower and fruit</tissue>
    </source>
</reference>
<name>A0AAN7LG97_TRANT</name>
<sequence>MNGNISHPWPEWVSFIETLSRERYFEGNREPFSEWSVGAHASILAWKHATNYGKVTALAWTQKLTIQESEQGHMLALRNAKCNFLKSSRNIKCFLCGSLNEEKVRQIQEVLERLPLEKGKLDL</sequence>
<protein>
    <submittedName>
        <fullName evidence="1">Uncharacterized protein</fullName>
    </submittedName>
</protein>
<dbReference type="EMBL" id="JAXQNO010000013">
    <property type="protein sequence ID" value="KAK4786102.1"/>
    <property type="molecule type" value="Genomic_DNA"/>
</dbReference>
<keyword evidence="2" id="KW-1185">Reference proteome</keyword>
<dbReference type="AlphaFoldDB" id="A0AAN7LG97"/>
<organism evidence="1 2">
    <name type="scientific">Trapa natans</name>
    <name type="common">Water chestnut</name>
    <dbReference type="NCBI Taxonomy" id="22666"/>
    <lineage>
        <taxon>Eukaryota</taxon>
        <taxon>Viridiplantae</taxon>
        <taxon>Streptophyta</taxon>
        <taxon>Embryophyta</taxon>
        <taxon>Tracheophyta</taxon>
        <taxon>Spermatophyta</taxon>
        <taxon>Magnoliopsida</taxon>
        <taxon>eudicotyledons</taxon>
        <taxon>Gunneridae</taxon>
        <taxon>Pentapetalae</taxon>
        <taxon>rosids</taxon>
        <taxon>malvids</taxon>
        <taxon>Myrtales</taxon>
        <taxon>Lythraceae</taxon>
        <taxon>Trapa</taxon>
    </lineage>
</organism>
<dbReference type="Proteomes" id="UP001346149">
    <property type="component" value="Unassembled WGS sequence"/>
</dbReference>
<proteinExistence type="predicted"/>
<accession>A0AAN7LG97</accession>
<gene>
    <name evidence="1" type="ORF">SAY86_002791</name>
</gene>
<evidence type="ECO:0000313" key="2">
    <source>
        <dbReference type="Proteomes" id="UP001346149"/>
    </source>
</evidence>